<name>A0A9P1M5Q3_9DINO</name>
<evidence type="ECO:0000256" key="2">
    <source>
        <dbReference type="SAM" id="Coils"/>
    </source>
</evidence>
<evidence type="ECO:0000313" key="6">
    <source>
        <dbReference type="EMBL" id="CAL4807586.1"/>
    </source>
</evidence>
<dbReference type="SUPFAM" id="SSF48403">
    <property type="entry name" value="Ankyrin repeat"/>
    <property type="match status" value="2"/>
</dbReference>
<gene>
    <name evidence="5" type="ORF">C1SCF055_LOCUS44708</name>
</gene>
<evidence type="ECO:0000256" key="1">
    <source>
        <dbReference type="PROSITE-ProRule" id="PRU00023"/>
    </source>
</evidence>
<evidence type="ECO:0000313" key="5">
    <source>
        <dbReference type="EMBL" id="CAI4020274.1"/>
    </source>
</evidence>
<keyword evidence="2" id="KW-0175">Coiled coil</keyword>
<dbReference type="PROSITE" id="PS50297">
    <property type="entry name" value="ANK_REP_REGION"/>
    <property type="match status" value="5"/>
</dbReference>
<dbReference type="InterPro" id="IPR001107">
    <property type="entry name" value="Band_7"/>
</dbReference>
<keyword evidence="7" id="KW-1185">Reference proteome</keyword>
<dbReference type="InterPro" id="IPR002110">
    <property type="entry name" value="Ankyrin_rpt"/>
</dbReference>
<dbReference type="PANTHER" id="PTHR43977">
    <property type="entry name" value="STRUCTURAL MAINTENANCE OF CHROMOSOMES PROTEIN 3"/>
    <property type="match status" value="1"/>
</dbReference>
<dbReference type="InterPro" id="IPR036770">
    <property type="entry name" value="Ankyrin_rpt-contain_sf"/>
</dbReference>
<dbReference type="SUPFAM" id="SSF117892">
    <property type="entry name" value="Band 7/SPFH domain"/>
    <property type="match status" value="1"/>
</dbReference>
<sequence>MAIPRADGTPAKALRDEVTQRTLRKDKAAAELKETQNSLKQAQVAANKAREAAKKSRGEMLFLEKELSEKISQDLRKVADRLETWTEKRRSLLQDREKKTKEKDEAERQVAVLTGKIESTMPRPQRTALNEVRSWVTKQGLDKDVFGTLLENIQVPPAYCIAAESTAGSAVFNLLVKDDIIAGQIVSLVRKGSLGSIVCTPLNQLETKPRQYPKISGVKPLVDVISCPKWAFPAVQQVFGRTVVCSTLELCDEVSRKYGLDAITLDGDKVSSRGTLTGGFQDPARFVRISQAQKLRDVQEPLEKTNAIRPKLAKIEQEAEAAYNQLDELHGLRRELQDQRSTKRTELIAASEAVEEAEGRAARYDDAIRQSQERCSELQSHIAQYEAAIASMEEEMKTKSLGDLTAEEDAQLKQLGEELQELEKKLATSTEKCHSLSREIKGKEQHLKDFLRKRLHELEVQLRRDLPGDHDERVRERTKAVERLQRAEKESESSLKVSSVLMPLRVDAKIVLILYPLAAILWYSRWRVAKPDEWLLVLRDGRLIGQGIGLRAFCGWRDSVAKFPATIQKIRFQAAQVDKEMQGLEVSGYLSWSVNRTGEGPWNAYKYMAMRDLDGDGTVDSDAGSQHIAEMAKAVVRSQVANSTLSEVLTQRERFRDAVKEKVMQQVEGWGVWVEAIEIADVRICSSKLFEDLQAAHRQQIRLQAEEARMDTERKLQERKLQDELAFAKAKAETDAEKRLCAARQQLRAEQEEAELFALQAQAAKARLQMEEEIEVAKIAKEARLEKQKLEGQNELKMLTKEAELKRLDATYDTEKKMPEASLRRMQMETATKIAEKLPLKDLRLNVFGDGSQVSKLLPALSAATWDLVQEQEPQTVYSTVLLRSETRQKHGDVTSYVELLKELNTADQALAQARKEVERLQSEDQKIQSNLSQLTSNLDDIALKVDRDCRVKVSVRKTGWNFRGVSAMLAMFAPVVRTHGVLSQCPDNPGMTLVAPNFNPLGPPFFLSSAWAMASYAPLQEEQLTLNLQFLRSVKENEITGAISALDDGAEVDCGLTEEAVNLQTPLRAACAKANVKMARLLLLHGADVFAHFSVDGWTALHSACHGGHDHIAKLLLEEAKSLHENTFQEGWSLLHLIVLAATERLLNRGAELVCWVLKQMPKLEVDASATRPGYVNWTPLHLAAVRGYTEILQVLLKAKANPFEITGEFYVSSVQLNRLAAGDESAVTCVQKISATKDELDQGLTPLHLSAFGGHLRTCRALLRRSKKSINVMTQGHCWTPLMYGVWSNDVALVRELCRVGGRCAVNDLDRRGSGTTWSPLALAVVRSSTEMVNALLEYAADPLARYASCDFPGSALVKHCSLALPDALENLWSGRDQRISLLHLAICRGSSAMLSLLRPAMLAAHQRPAALSTQRPQIEALPWQDVTGTLKEKCCKKQDQARERLLASPASETQSGDPVTFCTAQGWSPAILALFLHTVDPQRKVRCFPLTQAFPDPPGASREDIFLQVIDGLQEETTVPQRFPDVAESLVMMTLNEFSRLCKKADATGIMEKLLHATLCMACHFNRLNVVRHLLAVHQCDPRCSFMTSIERRPLHIAASCGHGDVAQLLLDFKADPIEDDENQERPVLKLARALEGKANALQARVAQLEAALEGFPAATSPKLSTGPPRMGRRSGGGPVLLARYDSLLHDSRM</sequence>
<evidence type="ECO:0000259" key="4">
    <source>
        <dbReference type="SMART" id="SM00968"/>
    </source>
</evidence>
<dbReference type="Gene3D" id="1.20.1060.20">
    <property type="match status" value="1"/>
</dbReference>
<feature type="repeat" description="ANK" evidence="1">
    <location>
        <begin position="1593"/>
        <end position="1625"/>
    </location>
</feature>
<feature type="repeat" description="ANK" evidence="1">
    <location>
        <begin position="1063"/>
        <end position="1090"/>
    </location>
</feature>
<dbReference type="Gene3D" id="1.20.5.170">
    <property type="match status" value="1"/>
</dbReference>
<reference evidence="6 7" key="2">
    <citation type="submission" date="2024-05" db="EMBL/GenBank/DDBJ databases">
        <authorList>
            <person name="Chen Y."/>
            <person name="Shah S."/>
            <person name="Dougan E. K."/>
            <person name="Thang M."/>
            <person name="Chan C."/>
        </authorList>
    </citation>
    <scope>NUCLEOTIDE SEQUENCE [LARGE SCALE GENOMIC DNA]</scope>
</reference>
<dbReference type="Gene3D" id="3.30.70.1620">
    <property type="match status" value="1"/>
</dbReference>
<dbReference type="Gene3D" id="3.30.479.30">
    <property type="entry name" value="Band 7 domain"/>
    <property type="match status" value="1"/>
</dbReference>
<dbReference type="SMART" id="SM00248">
    <property type="entry name" value="ANK"/>
    <property type="match status" value="9"/>
</dbReference>
<dbReference type="Pfam" id="PF12796">
    <property type="entry name" value="Ank_2"/>
    <property type="match status" value="3"/>
</dbReference>
<dbReference type="Proteomes" id="UP001152797">
    <property type="component" value="Unassembled WGS sequence"/>
</dbReference>
<dbReference type="SMART" id="SM00968">
    <property type="entry name" value="SMC_hinge"/>
    <property type="match status" value="1"/>
</dbReference>
<dbReference type="Pfam" id="PF06470">
    <property type="entry name" value="SMC_hinge"/>
    <property type="match status" value="1"/>
</dbReference>
<dbReference type="InterPro" id="IPR036013">
    <property type="entry name" value="Band_7/SPFH_dom_sf"/>
</dbReference>
<feature type="region of interest" description="Disordered" evidence="3">
    <location>
        <begin position="1661"/>
        <end position="1682"/>
    </location>
</feature>
<feature type="repeat" description="ANK" evidence="1">
    <location>
        <begin position="1244"/>
        <end position="1268"/>
    </location>
</feature>
<organism evidence="5">
    <name type="scientific">Cladocopium goreaui</name>
    <dbReference type="NCBI Taxonomy" id="2562237"/>
    <lineage>
        <taxon>Eukaryota</taxon>
        <taxon>Sar</taxon>
        <taxon>Alveolata</taxon>
        <taxon>Dinophyceae</taxon>
        <taxon>Suessiales</taxon>
        <taxon>Symbiodiniaceae</taxon>
        <taxon>Cladocopium</taxon>
    </lineage>
</organism>
<feature type="domain" description="SMC hinge" evidence="4">
    <location>
        <begin position="143"/>
        <end position="255"/>
    </location>
</feature>
<dbReference type="GO" id="GO:0005694">
    <property type="term" value="C:chromosome"/>
    <property type="evidence" value="ECO:0007669"/>
    <property type="project" value="InterPro"/>
</dbReference>
<evidence type="ECO:0000256" key="3">
    <source>
        <dbReference type="SAM" id="MobiDB-lite"/>
    </source>
</evidence>
<dbReference type="EMBL" id="CAMXCT020006800">
    <property type="protein sequence ID" value="CAL1173649.1"/>
    <property type="molecule type" value="Genomic_DNA"/>
</dbReference>
<dbReference type="Pfam" id="PF01145">
    <property type="entry name" value="Band_7"/>
    <property type="match status" value="1"/>
</dbReference>
<feature type="repeat" description="ANK" evidence="1">
    <location>
        <begin position="1177"/>
        <end position="1203"/>
    </location>
</feature>
<dbReference type="SUPFAM" id="SSF75553">
    <property type="entry name" value="Smc hinge domain"/>
    <property type="match status" value="1"/>
</dbReference>
<dbReference type="OrthoDB" id="409865at2759"/>
<dbReference type="InterPro" id="IPR010935">
    <property type="entry name" value="SMC_hinge"/>
</dbReference>
<evidence type="ECO:0000313" key="7">
    <source>
        <dbReference type="Proteomes" id="UP001152797"/>
    </source>
</evidence>
<feature type="coiled-coil region" evidence="2">
    <location>
        <begin position="312"/>
        <end position="439"/>
    </location>
</feature>
<feature type="repeat" description="ANK" evidence="1">
    <location>
        <begin position="1097"/>
        <end position="1129"/>
    </location>
</feature>
<feature type="region of interest" description="Disordered" evidence="3">
    <location>
        <begin position="1"/>
        <end position="22"/>
    </location>
</feature>
<dbReference type="EMBL" id="CAMXCT030006800">
    <property type="protein sequence ID" value="CAL4807586.1"/>
    <property type="molecule type" value="Genomic_DNA"/>
</dbReference>
<feature type="compositionally biased region" description="Basic and acidic residues" evidence="3">
    <location>
        <begin position="13"/>
        <end position="22"/>
    </location>
</feature>
<accession>A0A9P1M5Q3</accession>
<dbReference type="EMBL" id="CAMXCT010006800">
    <property type="protein sequence ID" value="CAI4020274.1"/>
    <property type="molecule type" value="Genomic_DNA"/>
</dbReference>
<dbReference type="GO" id="GO:0005524">
    <property type="term" value="F:ATP binding"/>
    <property type="evidence" value="ECO:0007669"/>
    <property type="project" value="InterPro"/>
</dbReference>
<dbReference type="Gene3D" id="1.25.40.20">
    <property type="entry name" value="Ankyrin repeat-containing domain"/>
    <property type="match status" value="3"/>
</dbReference>
<protein>
    <submittedName>
        <fullName evidence="6">Chromosome segregation protein sudA (DA-box protein sudA)</fullName>
    </submittedName>
</protein>
<feature type="coiled-coil region" evidence="2">
    <location>
        <begin position="897"/>
        <end position="938"/>
    </location>
</feature>
<dbReference type="GO" id="GO:0051276">
    <property type="term" value="P:chromosome organization"/>
    <property type="evidence" value="ECO:0007669"/>
    <property type="project" value="InterPro"/>
</dbReference>
<comment type="caution">
    <text evidence="5">The sequence shown here is derived from an EMBL/GenBank/DDBJ whole genome shotgun (WGS) entry which is preliminary data.</text>
</comment>
<feature type="coiled-coil region" evidence="2">
    <location>
        <begin position="25"/>
        <end position="116"/>
    </location>
</feature>
<reference evidence="5" key="1">
    <citation type="submission" date="2022-10" db="EMBL/GenBank/DDBJ databases">
        <authorList>
            <person name="Chen Y."/>
            <person name="Dougan E. K."/>
            <person name="Chan C."/>
            <person name="Rhodes N."/>
            <person name="Thang M."/>
        </authorList>
    </citation>
    <scope>NUCLEOTIDE SEQUENCE</scope>
</reference>
<dbReference type="Pfam" id="PF00023">
    <property type="entry name" value="Ank"/>
    <property type="match status" value="1"/>
</dbReference>
<dbReference type="InterPro" id="IPR036277">
    <property type="entry name" value="SMC_hinge_sf"/>
</dbReference>
<keyword evidence="1" id="KW-0040">ANK repeat</keyword>
<feature type="coiled-coil region" evidence="2">
    <location>
        <begin position="742"/>
        <end position="802"/>
    </location>
</feature>
<dbReference type="PROSITE" id="PS50088">
    <property type="entry name" value="ANK_REPEAT"/>
    <property type="match status" value="5"/>
</dbReference>
<proteinExistence type="predicted"/>